<reference evidence="8" key="1">
    <citation type="journal article" date="2020" name="Stud. Mycol.">
        <title>101 Dothideomycetes genomes: a test case for predicting lifestyles and emergence of pathogens.</title>
        <authorList>
            <person name="Haridas S."/>
            <person name="Albert R."/>
            <person name="Binder M."/>
            <person name="Bloem J."/>
            <person name="Labutti K."/>
            <person name="Salamov A."/>
            <person name="Andreopoulos B."/>
            <person name="Baker S."/>
            <person name="Barry K."/>
            <person name="Bills G."/>
            <person name="Bluhm B."/>
            <person name="Cannon C."/>
            <person name="Castanera R."/>
            <person name="Culley D."/>
            <person name="Daum C."/>
            <person name="Ezra D."/>
            <person name="Gonzalez J."/>
            <person name="Henrissat B."/>
            <person name="Kuo A."/>
            <person name="Liang C."/>
            <person name="Lipzen A."/>
            <person name="Lutzoni F."/>
            <person name="Magnuson J."/>
            <person name="Mondo S."/>
            <person name="Nolan M."/>
            <person name="Ohm R."/>
            <person name="Pangilinan J."/>
            <person name="Park H.-J."/>
            <person name="Ramirez L."/>
            <person name="Alfaro M."/>
            <person name="Sun H."/>
            <person name="Tritt A."/>
            <person name="Yoshinaga Y."/>
            <person name="Zwiers L.-H."/>
            <person name="Turgeon B."/>
            <person name="Goodwin S."/>
            <person name="Spatafora J."/>
            <person name="Crous P."/>
            <person name="Grigoriev I."/>
        </authorList>
    </citation>
    <scope>NUCLEOTIDE SEQUENCE</scope>
    <source>
        <strain evidence="8">CBS 113979</strain>
    </source>
</reference>
<evidence type="ECO:0000256" key="6">
    <source>
        <dbReference type="SAM" id="MobiDB-lite"/>
    </source>
</evidence>
<keyword evidence="3" id="KW-0067">ATP-binding</keyword>
<evidence type="ECO:0000256" key="2">
    <source>
        <dbReference type="ARBA" id="ARBA00022741"/>
    </source>
</evidence>
<evidence type="ECO:0000313" key="9">
    <source>
        <dbReference type="Proteomes" id="UP000800041"/>
    </source>
</evidence>
<evidence type="ECO:0000256" key="4">
    <source>
        <dbReference type="ARBA" id="ARBA00023054"/>
    </source>
</evidence>
<dbReference type="Proteomes" id="UP000800041">
    <property type="component" value="Unassembled WGS sequence"/>
</dbReference>
<feature type="compositionally biased region" description="Low complexity" evidence="6">
    <location>
        <begin position="1120"/>
        <end position="1135"/>
    </location>
</feature>
<dbReference type="InterPro" id="IPR003593">
    <property type="entry name" value="AAA+_ATPase"/>
</dbReference>
<sequence length="1302" mass="144835">MKTWMRNRMRNRRRLLEIRKHSQRPQTNRYQIPILKTTMTRKGSPEMAPRSRQQRSQSNRRKAVEDDDDEFEPGQEDASEDEMSASQSSREASRRPSPRKTQETQHAEQIEYEVGGRQKRTRNQIQGNYSLDAFARAGVNEADLNTEPQGGKDATPKRKPDAAPKSNLTSGQRDTLSVQQGTDGLFRRGMGLLSDPDLSELVLSLEKEKPRVALGPPITSMSKAAVNVDDLKPSEPRINTELGFGKVGGLEDVLADIHESFIMPISHPELAKMGIKPPRGMIFHGPPGTGKTYVAKALAAELSRLGTHFNFMLLKPDELISKWVGETEKKMAEQFDIARRTQPCIMFIDEIDGLAPKRSSGKDSSNTDISACNALLTQLDGFEERGEQVFIMAATNRLDAVDPALLRRGRLDRKIEFTLPEANARLAILKVHNKDLVPPMDLEVLSKLAHQTAGYNAADLVGLCSEASMNAMRRTYPELYPRGGELPMHHESIDLSNFRVLEKDFENVLKKQSPSASMALSSSIAPSVKLSDYPLLHNNVEVVSKRVKKILPLHHDLSTLEKAQAGEENNDEYRPEYEALKMEAQKPHRPRQLIRGAKGMDLKSMGDVVLSQLNGYHVVSMELSILNENPGVPAATKVSRLFAEIRRVCKDKPCVIYLPQVDVWYMTIDYVSRGTFLSELKKLRSDAPVLVLGTLETDRITNNMLEKRLMREVFGAKRNVFHMSLPNDACRCTFFQNTVAMVRKRPAESSDEGTRKKRKVEGVKPSSEASQRAPQEEKPAEGQRKILPLKHCVGYMNSIRKLLMDTYINMRNAGHIEVSYFDDSSFKMVKDETAWELFRAEDETTRLLTDLPGRTPAEVEGWQLAKDPDGVRGFHHVETGKFYYNMDLFLIEERILCGHYTRPVQMLRDFYFMAADIENFADYRAVAMAAVKKNKADTFDYSKKLTLHMRRMVVFLQTQLQIQEEEHASLIAQDDPVEASLAHYKAMAKQAKAARDAEHAQTQATIARDSGLVSGNTDTAAVANPAPPLFNASLSSAAASASVRASNGEPAGADNGVGDDSTLPLLTPDNQQHLAENQGPETPGPSQIKTPGPTHVAHRTQKSALERVAPNSQVSDYHNSASTTTSGQKTQSSSANGGFPDFGIAPTFGGGSQLPDTQDLLQSSQSTSQPSQPVRRDPLPIDAILNGAPESDQYILDKAALDRFQTQLVEGTAGLTIEELEGVRYALTQELWAQEQTWNRNLVIEELERTLAEEHEEMAERRAMAEEDAEDDAIREDHALADANADADAAASGGRRHQSVGY</sequence>
<dbReference type="GO" id="GO:0042393">
    <property type="term" value="F:histone binding"/>
    <property type="evidence" value="ECO:0007669"/>
    <property type="project" value="TreeGrafter"/>
</dbReference>
<dbReference type="GO" id="GO:0006334">
    <property type="term" value="P:nucleosome assembly"/>
    <property type="evidence" value="ECO:0007669"/>
    <property type="project" value="TreeGrafter"/>
</dbReference>
<dbReference type="InterPro" id="IPR041569">
    <property type="entry name" value="AAA_lid_3"/>
</dbReference>
<dbReference type="GO" id="GO:0045815">
    <property type="term" value="P:transcription initiation-coupled chromatin remodeling"/>
    <property type="evidence" value="ECO:0007669"/>
    <property type="project" value="TreeGrafter"/>
</dbReference>
<dbReference type="InterPro" id="IPR027417">
    <property type="entry name" value="P-loop_NTPase"/>
</dbReference>
<dbReference type="GO" id="GO:0005524">
    <property type="term" value="F:ATP binding"/>
    <property type="evidence" value="ECO:0007669"/>
    <property type="project" value="UniProtKB-KW"/>
</dbReference>
<keyword evidence="2" id="KW-0547">Nucleotide-binding</keyword>
<feature type="compositionally biased region" description="Basic and acidic residues" evidence="6">
    <location>
        <begin position="774"/>
        <end position="783"/>
    </location>
</feature>
<keyword evidence="9" id="KW-1185">Reference proteome</keyword>
<keyword evidence="5" id="KW-0103">Bromodomain</keyword>
<gene>
    <name evidence="8" type="ORF">K402DRAFT_72833</name>
</gene>
<feature type="compositionally biased region" description="Basic and acidic residues" evidence="6">
    <location>
        <begin position="745"/>
        <end position="754"/>
    </location>
</feature>
<dbReference type="SUPFAM" id="SSF52540">
    <property type="entry name" value="P-loop containing nucleoside triphosphate hydrolases"/>
    <property type="match status" value="1"/>
</dbReference>
<dbReference type="PANTHER" id="PTHR23069:SF0">
    <property type="entry name" value="TAT-BINDING HOMOLOG 7"/>
    <property type="match status" value="1"/>
</dbReference>
<accession>A0A6G1HFF2</accession>
<organism evidence="8 9">
    <name type="scientific">Aulographum hederae CBS 113979</name>
    <dbReference type="NCBI Taxonomy" id="1176131"/>
    <lineage>
        <taxon>Eukaryota</taxon>
        <taxon>Fungi</taxon>
        <taxon>Dikarya</taxon>
        <taxon>Ascomycota</taxon>
        <taxon>Pezizomycotina</taxon>
        <taxon>Dothideomycetes</taxon>
        <taxon>Pleosporomycetidae</taxon>
        <taxon>Aulographales</taxon>
        <taxon>Aulographaceae</taxon>
    </lineage>
</organism>
<dbReference type="InterPro" id="IPR003960">
    <property type="entry name" value="ATPase_AAA_CS"/>
</dbReference>
<dbReference type="InterPro" id="IPR003959">
    <property type="entry name" value="ATPase_AAA_core"/>
</dbReference>
<dbReference type="GO" id="GO:0006337">
    <property type="term" value="P:nucleosome disassembly"/>
    <property type="evidence" value="ECO:0007669"/>
    <property type="project" value="TreeGrafter"/>
</dbReference>
<dbReference type="Gene3D" id="1.10.8.60">
    <property type="match status" value="1"/>
</dbReference>
<dbReference type="GO" id="GO:0016887">
    <property type="term" value="F:ATP hydrolysis activity"/>
    <property type="evidence" value="ECO:0007669"/>
    <property type="project" value="InterPro"/>
</dbReference>
<feature type="compositionally biased region" description="Low complexity" evidence="6">
    <location>
        <begin position="1153"/>
        <end position="1173"/>
    </location>
</feature>
<dbReference type="PANTHER" id="PTHR23069">
    <property type="entry name" value="AAA DOMAIN-CONTAINING"/>
    <property type="match status" value="1"/>
</dbReference>
<protein>
    <submittedName>
        <fullName evidence="8">AAA-domain-containing protein</fullName>
    </submittedName>
</protein>
<dbReference type="PROSITE" id="PS00674">
    <property type="entry name" value="AAA"/>
    <property type="match status" value="1"/>
</dbReference>
<feature type="compositionally biased region" description="Polar residues" evidence="6">
    <location>
        <begin position="166"/>
        <end position="179"/>
    </location>
</feature>
<evidence type="ECO:0000256" key="3">
    <source>
        <dbReference type="ARBA" id="ARBA00022840"/>
    </source>
</evidence>
<feature type="region of interest" description="Disordered" evidence="6">
    <location>
        <begin position="1045"/>
        <end position="1180"/>
    </location>
</feature>
<evidence type="ECO:0000313" key="8">
    <source>
        <dbReference type="EMBL" id="KAF1991885.1"/>
    </source>
</evidence>
<feature type="domain" description="AAA+ ATPase" evidence="7">
    <location>
        <begin position="277"/>
        <end position="421"/>
    </location>
</feature>
<keyword evidence="4" id="KW-0175">Coiled coil</keyword>
<evidence type="ECO:0000256" key="5">
    <source>
        <dbReference type="ARBA" id="ARBA00023117"/>
    </source>
</evidence>
<feature type="compositionally biased region" description="Basic and acidic residues" evidence="6">
    <location>
        <begin position="100"/>
        <end position="109"/>
    </location>
</feature>
<dbReference type="GO" id="GO:0003682">
    <property type="term" value="F:chromatin binding"/>
    <property type="evidence" value="ECO:0007669"/>
    <property type="project" value="TreeGrafter"/>
</dbReference>
<proteinExistence type="inferred from homology"/>
<dbReference type="InterPro" id="IPR045199">
    <property type="entry name" value="ATAD2-like"/>
</dbReference>
<feature type="compositionally biased region" description="Low complexity" evidence="6">
    <location>
        <begin position="1281"/>
        <end position="1291"/>
    </location>
</feature>
<dbReference type="GO" id="GO:0005634">
    <property type="term" value="C:nucleus"/>
    <property type="evidence" value="ECO:0007669"/>
    <property type="project" value="TreeGrafter"/>
</dbReference>
<feature type="compositionally biased region" description="Polar residues" evidence="6">
    <location>
        <begin position="1110"/>
        <end position="1119"/>
    </location>
</feature>
<dbReference type="Pfam" id="PF00004">
    <property type="entry name" value="AAA"/>
    <property type="match status" value="1"/>
</dbReference>
<dbReference type="EMBL" id="ML977138">
    <property type="protein sequence ID" value="KAF1991885.1"/>
    <property type="molecule type" value="Genomic_DNA"/>
</dbReference>
<dbReference type="SMART" id="SM00382">
    <property type="entry name" value="AAA"/>
    <property type="match status" value="1"/>
</dbReference>
<evidence type="ECO:0000259" key="7">
    <source>
        <dbReference type="SMART" id="SM00382"/>
    </source>
</evidence>
<feature type="region of interest" description="Disordered" evidence="6">
    <location>
        <begin position="745"/>
        <end position="783"/>
    </location>
</feature>
<feature type="compositionally biased region" description="Acidic residues" evidence="6">
    <location>
        <begin position="65"/>
        <end position="83"/>
    </location>
</feature>
<evidence type="ECO:0000256" key="1">
    <source>
        <dbReference type="ARBA" id="ARBA00006914"/>
    </source>
</evidence>
<feature type="region of interest" description="Disordered" evidence="6">
    <location>
        <begin position="1259"/>
        <end position="1302"/>
    </location>
</feature>
<dbReference type="FunFam" id="3.40.50.300:FF:001025">
    <property type="entry name" value="ATPase family, AAA domain-containing 2B"/>
    <property type="match status" value="1"/>
</dbReference>
<dbReference type="Gene3D" id="3.40.50.300">
    <property type="entry name" value="P-loop containing nucleotide triphosphate hydrolases"/>
    <property type="match status" value="1"/>
</dbReference>
<feature type="region of interest" description="Disordered" evidence="6">
    <location>
        <begin position="17"/>
        <end position="122"/>
    </location>
</feature>
<comment type="similarity">
    <text evidence="1">Belongs to the AAA ATPase family.</text>
</comment>
<feature type="region of interest" description="Disordered" evidence="6">
    <location>
        <begin position="141"/>
        <end position="179"/>
    </location>
</feature>
<name>A0A6G1HFF2_9PEZI</name>
<dbReference type="Pfam" id="PF17862">
    <property type="entry name" value="AAA_lid_3"/>
    <property type="match status" value="1"/>
</dbReference>
<dbReference type="OrthoDB" id="5421at2759"/>